<dbReference type="InterPro" id="IPR046259">
    <property type="entry name" value="DUF6292"/>
</dbReference>
<dbReference type="EMBL" id="FMZZ01000003">
    <property type="protein sequence ID" value="SDC66827.1"/>
    <property type="molecule type" value="Genomic_DNA"/>
</dbReference>
<feature type="domain" description="DUF6292" evidence="1">
    <location>
        <begin position="18"/>
        <end position="100"/>
    </location>
</feature>
<evidence type="ECO:0000313" key="2">
    <source>
        <dbReference type="EMBL" id="SDC66827.1"/>
    </source>
</evidence>
<accession>A0A1G6NHS5</accession>
<dbReference type="RefSeq" id="WP_091449601.1">
    <property type="nucleotide sequence ID" value="NZ_FMZZ01000003.1"/>
</dbReference>
<protein>
    <recommendedName>
        <fullName evidence="1">DUF6292 domain-containing protein</fullName>
    </recommendedName>
</protein>
<evidence type="ECO:0000259" key="1">
    <source>
        <dbReference type="Pfam" id="PF19809"/>
    </source>
</evidence>
<evidence type="ECO:0000313" key="3">
    <source>
        <dbReference type="Proteomes" id="UP000199501"/>
    </source>
</evidence>
<proteinExistence type="predicted"/>
<dbReference type="Pfam" id="PF19809">
    <property type="entry name" value="DUF6292"/>
    <property type="match status" value="1"/>
</dbReference>
<sequence length="131" mass="14064">MNSGSDSTHALRRGLEGYLRAVAVALRLPGEGVSCEISDTATAYVALPGHGGDDLMLIWDERTGWTLAVEHAPSAEPEILGRFGPDQVPPPDAVAEFVARTRAGRSPEENRPVVKSAGDRWALAKRLSRYA</sequence>
<keyword evidence="3" id="KW-1185">Reference proteome</keyword>
<dbReference type="AlphaFoldDB" id="A0A1G6NHS5"/>
<dbReference type="Proteomes" id="UP000199501">
    <property type="component" value="Unassembled WGS sequence"/>
</dbReference>
<dbReference type="OrthoDB" id="4190452at2"/>
<reference evidence="3" key="1">
    <citation type="submission" date="2016-10" db="EMBL/GenBank/DDBJ databases">
        <authorList>
            <person name="Varghese N."/>
            <person name="Submissions S."/>
        </authorList>
    </citation>
    <scope>NUCLEOTIDE SEQUENCE [LARGE SCALE GENOMIC DNA]</scope>
    <source>
        <strain evidence="3">IBRC-M 10403</strain>
    </source>
</reference>
<gene>
    <name evidence="2" type="ORF">SAMN05216174_103350</name>
</gene>
<organism evidence="2 3">
    <name type="scientific">Actinokineospora iranica</name>
    <dbReference type="NCBI Taxonomy" id="1271860"/>
    <lineage>
        <taxon>Bacteria</taxon>
        <taxon>Bacillati</taxon>
        <taxon>Actinomycetota</taxon>
        <taxon>Actinomycetes</taxon>
        <taxon>Pseudonocardiales</taxon>
        <taxon>Pseudonocardiaceae</taxon>
        <taxon>Actinokineospora</taxon>
    </lineage>
</organism>
<name>A0A1G6NHS5_9PSEU</name>
<dbReference type="STRING" id="1271860.SAMN05216174_103350"/>